<accession>A0A2S6NHI3</accession>
<dbReference type="EMBL" id="NHRY01000130">
    <property type="protein sequence ID" value="PPQ34088.1"/>
    <property type="molecule type" value="Genomic_DNA"/>
</dbReference>
<keyword evidence="3" id="KW-1185">Reference proteome</keyword>
<protein>
    <submittedName>
        <fullName evidence="2">Uncharacterized protein</fullName>
    </submittedName>
</protein>
<organism evidence="2 3">
    <name type="scientific">Rhodopila globiformis</name>
    <name type="common">Rhodopseudomonas globiformis</name>
    <dbReference type="NCBI Taxonomy" id="1071"/>
    <lineage>
        <taxon>Bacteria</taxon>
        <taxon>Pseudomonadati</taxon>
        <taxon>Pseudomonadota</taxon>
        <taxon>Alphaproteobacteria</taxon>
        <taxon>Acetobacterales</taxon>
        <taxon>Acetobacteraceae</taxon>
        <taxon>Rhodopila</taxon>
    </lineage>
</organism>
<gene>
    <name evidence="2" type="ORF">CCS01_12560</name>
</gene>
<comment type="caution">
    <text evidence="2">The sequence shown here is derived from an EMBL/GenBank/DDBJ whole genome shotgun (WGS) entry which is preliminary data.</text>
</comment>
<proteinExistence type="predicted"/>
<evidence type="ECO:0000256" key="1">
    <source>
        <dbReference type="SAM" id="MobiDB-lite"/>
    </source>
</evidence>
<name>A0A2S6NHI3_RHOGL</name>
<feature type="compositionally biased region" description="Polar residues" evidence="1">
    <location>
        <begin position="177"/>
        <end position="188"/>
    </location>
</feature>
<dbReference type="Proteomes" id="UP000239724">
    <property type="component" value="Unassembled WGS sequence"/>
</dbReference>
<evidence type="ECO:0000313" key="2">
    <source>
        <dbReference type="EMBL" id="PPQ34088.1"/>
    </source>
</evidence>
<feature type="region of interest" description="Disordered" evidence="1">
    <location>
        <begin position="164"/>
        <end position="188"/>
    </location>
</feature>
<evidence type="ECO:0000313" key="3">
    <source>
        <dbReference type="Proteomes" id="UP000239724"/>
    </source>
</evidence>
<sequence length="188" mass="21474">MEVIMPVVFDTGALLRPRFLAHEFTATKWDSSEVKAKFANDLCRFMAADFKESLFTKALYQRLSMCWGHIAHYNREGFFGEFFRSLRGRIDFLEQTLAWRCFGDPEYTYSDVEAAVNARLGSCDLLVAYRALRAAEVENAEREMLRHLQQKYEGGNTPLIAPTPILHPGTLPKPTSRKPSTDQQAALF</sequence>
<dbReference type="AlphaFoldDB" id="A0A2S6NHI3"/>
<reference evidence="2 3" key="1">
    <citation type="journal article" date="2018" name="Arch. Microbiol.">
        <title>New insights into the metabolic potential of the phototrophic purple bacterium Rhodopila globiformis DSM 161(T) from its draft genome sequence and evidence for a vanadium-dependent nitrogenase.</title>
        <authorList>
            <person name="Imhoff J.F."/>
            <person name="Rahn T."/>
            <person name="Kunzel S."/>
            <person name="Neulinger S.C."/>
        </authorList>
    </citation>
    <scope>NUCLEOTIDE SEQUENCE [LARGE SCALE GENOMIC DNA]</scope>
    <source>
        <strain evidence="2 3">DSM 161</strain>
    </source>
</reference>